<dbReference type="GO" id="GO:0005524">
    <property type="term" value="F:ATP binding"/>
    <property type="evidence" value="ECO:0007669"/>
    <property type="project" value="UniProtKB-KW"/>
</dbReference>
<evidence type="ECO:0000256" key="9">
    <source>
        <dbReference type="HAMAP-Rule" id="MF_00151"/>
    </source>
</evidence>
<comment type="similarity">
    <text evidence="9">Belongs to the bacterial CoaD family.</text>
</comment>
<feature type="site" description="Transition state stabilizer" evidence="9">
    <location>
        <position position="17"/>
    </location>
</feature>
<dbReference type="EMBL" id="ADMG01000017">
    <property type="protein sequence ID" value="EKB31706.1"/>
    <property type="molecule type" value="Genomic_DNA"/>
</dbReference>
<feature type="binding site" evidence="9">
    <location>
        <begin position="9"/>
        <end position="10"/>
    </location>
    <ligand>
        <name>ATP</name>
        <dbReference type="ChEBI" id="CHEBI:30616"/>
    </ligand>
</feature>
<dbReference type="NCBIfam" id="TIGR01510">
    <property type="entry name" value="coaD_prev_kdtB"/>
    <property type="match status" value="1"/>
</dbReference>
<sequence length="163" mass="18106">MTTAVYPGTFDPMTNGHVDLVRRASRIFDHVVVGVAESRKKRPMLSLETRVALARGICREFENVTVQPFDGLLKDFVAACGAGVIIRGARAVSDFEYEFQMAGMNRQLMPDVETIFLTPSDQYQFVSGTFVREIAQLSPKDAARFVTPEVLEALIEACADKKE</sequence>
<name>K1JNA1_9BURK</name>
<accession>K1JNA1</accession>
<dbReference type="InterPro" id="IPR014729">
    <property type="entry name" value="Rossmann-like_a/b/a_fold"/>
</dbReference>
<dbReference type="Pfam" id="PF01467">
    <property type="entry name" value="CTP_transf_like"/>
    <property type="match status" value="1"/>
</dbReference>
<feature type="binding site" evidence="9">
    <location>
        <position position="9"/>
    </location>
    <ligand>
        <name>substrate</name>
    </ligand>
</feature>
<evidence type="ECO:0000256" key="4">
    <source>
        <dbReference type="ARBA" id="ARBA00022741"/>
    </source>
</evidence>
<dbReference type="CDD" id="cd02163">
    <property type="entry name" value="PPAT"/>
    <property type="match status" value="1"/>
</dbReference>
<evidence type="ECO:0000259" key="10">
    <source>
        <dbReference type="Pfam" id="PF01467"/>
    </source>
</evidence>
<dbReference type="PRINTS" id="PR01020">
    <property type="entry name" value="LPSBIOSNTHSS"/>
</dbReference>
<keyword evidence="1 9" id="KW-0963">Cytoplasm</keyword>
<evidence type="ECO:0000256" key="8">
    <source>
        <dbReference type="ARBA" id="ARBA00029346"/>
    </source>
</evidence>
<keyword evidence="6 9" id="KW-0460">Magnesium</keyword>
<keyword evidence="7 9" id="KW-0173">Coenzyme A biosynthesis</keyword>
<proteinExistence type="inferred from homology"/>
<feature type="binding site" evidence="9">
    <location>
        <begin position="123"/>
        <end position="129"/>
    </location>
    <ligand>
        <name>ATP</name>
        <dbReference type="ChEBI" id="CHEBI:30616"/>
    </ligand>
</feature>
<comment type="subcellular location">
    <subcellularLocation>
        <location evidence="9">Cytoplasm</location>
    </subcellularLocation>
</comment>
<evidence type="ECO:0000313" key="11">
    <source>
        <dbReference type="EMBL" id="EKB31706.1"/>
    </source>
</evidence>
<dbReference type="InterPro" id="IPR001980">
    <property type="entry name" value="PPAT"/>
</dbReference>
<comment type="catalytic activity">
    <reaction evidence="8 9">
        <text>(R)-4'-phosphopantetheine + ATP + H(+) = 3'-dephospho-CoA + diphosphate</text>
        <dbReference type="Rhea" id="RHEA:19801"/>
        <dbReference type="ChEBI" id="CHEBI:15378"/>
        <dbReference type="ChEBI" id="CHEBI:30616"/>
        <dbReference type="ChEBI" id="CHEBI:33019"/>
        <dbReference type="ChEBI" id="CHEBI:57328"/>
        <dbReference type="ChEBI" id="CHEBI:61723"/>
        <dbReference type="EC" id="2.7.7.3"/>
    </reaction>
</comment>
<keyword evidence="3 9" id="KW-0548">Nucleotidyltransferase</keyword>
<dbReference type="InterPro" id="IPR004821">
    <property type="entry name" value="Cyt_trans-like"/>
</dbReference>
<comment type="caution">
    <text evidence="11">The sequence shown here is derived from an EMBL/GenBank/DDBJ whole genome shotgun (WGS) entry which is preliminary data.</text>
</comment>
<keyword evidence="4 9" id="KW-0547">Nucleotide-binding</keyword>
<feature type="binding site" evidence="9">
    <location>
        <begin position="88"/>
        <end position="90"/>
    </location>
    <ligand>
        <name>ATP</name>
        <dbReference type="ChEBI" id="CHEBI:30616"/>
    </ligand>
</feature>
<comment type="pathway">
    <text evidence="9">Cofactor biosynthesis; coenzyme A biosynthesis; CoA from (R)-pantothenate: step 4/5.</text>
</comment>
<keyword evidence="12" id="KW-1185">Reference proteome</keyword>
<dbReference type="GO" id="GO:0004595">
    <property type="term" value="F:pantetheine-phosphate adenylyltransferase activity"/>
    <property type="evidence" value="ECO:0007669"/>
    <property type="project" value="UniProtKB-UniRule"/>
</dbReference>
<dbReference type="PATRIC" id="fig|742823.3.peg.574"/>
<dbReference type="GO" id="GO:0005737">
    <property type="term" value="C:cytoplasm"/>
    <property type="evidence" value="ECO:0007669"/>
    <property type="project" value="UniProtKB-SubCell"/>
</dbReference>
<evidence type="ECO:0000256" key="1">
    <source>
        <dbReference type="ARBA" id="ARBA00022490"/>
    </source>
</evidence>
<dbReference type="HOGENOM" id="CLU_100149_0_1_4"/>
<dbReference type="NCBIfam" id="TIGR00125">
    <property type="entry name" value="cyt_tran_rel"/>
    <property type="match status" value="1"/>
</dbReference>
<gene>
    <name evidence="9" type="primary">coaD</name>
    <name evidence="11" type="ORF">HMPREF9465_00574</name>
</gene>
<dbReference type="EC" id="2.7.7.3" evidence="9"/>
<dbReference type="Gene3D" id="3.40.50.620">
    <property type="entry name" value="HUPs"/>
    <property type="match status" value="1"/>
</dbReference>
<feature type="domain" description="Cytidyltransferase-like" evidence="10">
    <location>
        <begin position="5"/>
        <end position="133"/>
    </location>
</feature>
<comment type="function">
    <text evidence="9">Reversibly transfers an adenylyl group from ATP to 4'-phosphopantetheine, yielding dephospho-CoA (dPCoA) and pyrophosphate.</text>
</comment>
<dbReference type="eggNOG" id="COG0669">
    <property type="taxonomic scope" value="Bacteria"/>
</dbReference>
<feature type="binding site" evidence="9">
    <location>
        <position position="17"/>
    </location>
    <ligand>
        <name>ATP</name>
        <dbReference type="ChEBI" id="CHEBI:30616"/>
    </ligand>
</feature>
<keyword evidence="2 9" id="KW-0808">Transferase</keyword>
<dbReference type="PANTHER" id="PTHR21342">
    <property type="entry name" value="PHOSPHOPANTETHEINE ADENYLYLTRANSFERASE"/>
    <property type="match status" value="1"/>
</dbReference>
<evidence type="ECO:0000256" key="5">
    <source>
        <dbReference type="ARBA" id="ARBA00022840"/>
    </source>
</evidence>
<reference evidence="11 12" key="1">
    <citation type="submission" date="2012-05" db="EMBL/GenBank/DDBJ databases">
        <title>The Genome Sequence of Sutterella wadsworthensis 2_1_59BFAA.</title>
        <authorList>
            <consortium name="The Broad Institute Genome Sequencing Platform"/>
            <person name="Earl A."/>
            <person name="Ward D."/>
            <person name="Feldgarden M."/>
            <person name="Gevers D."/>
            <person name="Daigneault M."/>
            <person name="Strauss J."/>
            <person name="Allen-Vercoe E."/>
            <person name="Walker B."/>
            <person name="Young S.K."/>
            <person name="Zeng Q."/>
            <person name="Gargeya S."/>
            <person name="Fitzgerald M."/>
            <person name="Haas B."/>
            <person name="Abouelleil A."/>
            <person name="Alvarado L."/>
            <person name="Arachchi H.M."/>
            <person name="Berlin A.M."/>
            <person name="Chapman S.B."/>
            <person name="Goldberg J."/>
            <person name="Griggs A."/>
            <person name="Gujja S."/>
            <person name="Hansen M."/>
            <person name="Howarth C."/>
            <person name="Imamovic A."/>
            <person name="Larimer J."/>
            <person name="McCowen C."/>
            <person name="Montmayeur A."/>
            <person name="Murphy C."/>
            <person name="Neiman D."/>
            <person name="Pearson M."/>
            <person name="Priest M."/>
            <person name="Roberts A."/>
            <person name="Saif S."/>
            <person name="Shea T."/>
            <person name="Sisk P."/>
            <person name="Sykes S."/>
            <person name="Wortman J."/>
            <person name="Nusbaum C."/>
            <person name="Birren B."/>
        </authorList>
    </citation>
    <scope>NUCLEOTIDE SEQUENCE [LARGE SCALE GENOMIC DNA]</scope>
    <source>
        <strain evidence="11 12">2_1_59BFAA</strain>
    </source>
</reference>
<dbReference type="GO" id="GO:0015937">
    <property type="term" value="P:coenzyme A biosynthetic process"/>
    <property type="evidence" value="ECO:0007669"/>
    <property type="project" value="UniProtKB-UniRule"/>
</dbReference>
<dbReference type="OrthoDB" id="9806661at2"/>
<evidence type="ECO:0000256" key="7">
    <source>
        <dbReference type="ARBA" id="ARBA00022993"/>
    </source>
</evidence>
<dbReference type="SUPFAM" id="SSF52374">
    <property type="entry name" value="Nucleotidylyl transferase"/>
    <property type="match status" value="1"/>
</dbReference>
<comment type="cofactor">
    <cofactor evidence="9">
        <name>Mg(2+)</name>
        <dbReference type="ChEBI" id="CHEBI:18420"/>
    </cofactor>
</comment>
<evidence type="ECO:0000256" key="2">
    <source>
        <dbReference type="ARBA" id="ARBA00022679"/>
    </source>
</evidence>
<dbReference type="STRING" id="742823.HMPREF9465_00574"/>
<keyword evidence="5 9" id="KW-0067">ATP-binding</keyword>
<feature type="binding site" evidence="9">
    <location>
        <position position="87"/>
    </location>
    <ligand>
        <name>substrate</name>
    </ligand>
</feature>
<dbReference type="UniPathway" id="UPA00241">
    <property type="reaction ID" value="UER00355"/>
</dbReference>
<evidence type="ECO:0000256" key="6">
    <source>
        <dbReference type="ARBA" id="ARBA00022842"/>
    </source>
</evidence>
<dbReference type="Proteomes" id="UP000005835">
    <property type="component" value="Unassembled WGS sequence"/>
</dbReference>
<comment type="subunit">
    <text evidence="9">Homohexamer.</text>
</comment>
<evidence type="ECO:0000256" key="3">
    <source>
        <dbReference type="ARBA" id="ARBA00022695"/>
    </source>
</evidence>
<feature type="binding site" evidence="9">
    <location>
        <position position="41"/>
    </location>
    <ligand>
        <name>substrate</name>
    </ligand>
</feature>
<protein>
    <recommendedName>
        <fullName evidence="9">Phosphopantetheine adenylyltransferase</fullName>
        <ecNumber evidence="9">2.7.7.3</ecNumber>
    </recommendedName>
    <alternativeName>
        <fullName evidence="9">Dephospho-CoA pyrophosphorylase</fullName>
    </alternativeName>
    <alternativeName>
        <fullName evidence="9">Pantetheine-phosphate adenylyltransferase</fullName>
        <shortName evidence="9">PPAT</shortName>
    </alternativeName>
</protein>
<feature type="binding site" evidence="9">
    <location>
        <position position="98"/>
    </location>
    <ligand>
        <name>ATP</name>
        <dbReference type="ChEBI" id="CHEBI:30616"/>
    </ligand>
</feature>
<dbReference type="HAMAP" id="MF_00151">
    <property type="entry name" value="PPAT_bact"/>
    <property type="match status" value="1"/>
</dbReference>
<organism evidence="11 12">
    <name type="scientific">Sutterella wadsworthensis 2_1_59BFAA</name>
    <dbReference type="NCBI Taxonomy" id="742823"/>
    <lineage>
        <taxon>Bacteria</taxon>
        <taxon>Pseudomonadati</taxon>
        <taxon>Pseudomonadota</taxon>
        <taxon>Betaproteobacteria</taxon>
        <taxon>Burkholderiales</taxon>
        <taxon>Sutterellaceae</taxon>
        <taxon>Sutterella</taxon>
    </lineage>
</organism>
<evidence type="ECO:0000313" key="12">
    <source>
        <dbReference type="Proteomes" id="UP000005835"/>
    </source>
</evidence>
<feature type="binding site" evidence="9">
    <location>
        <position position="73"/>
    </location>
    <ligand>
        <name>substrate</name>
    </ligand>
</feature>
<dbReference type="AlphaFoldDB" id="K1JNA1"/>
<dbReference type="PANTHER" id="PTHR21342:SF1">
    <property type="entry name" value="PHOSPHOPANTETHEINE ADENYLYLTRANSFERASE"/>
    <property type="match status" value="1"/>
</dbReference>
<dbReference type="RefSeq" id="WP_005433975.1">
    <property type="nucleotide sequence ID" value="NZ_JH815514.1"/>
</dbReference>